<evidence type="ECO:0000313" key="3">
    <source>
        <dbReference type="EMBL" id="MRU16324.1"/>
    </source>
</evidence>
<name>A0A844D276_9RHOB</name>
<dbReference type="InterPro" id="IPR003673">
    <property type="entry name" value="CoA-Trfase_fam_III"/>
</dbReference>
<protein>
    <submittedName>
        <fullName evidence="3">CoA transferase</fullName>
    </submittedName>
</protein>
<organism evidence="3 4">
    <name type="scientific">Roseovarius bejariae</name>
    <dbReference type="NCBI Taxonomy" id="2576383"/>
    <lineage>
        <taxon>Bacteria</taxon>
        <taxon>Pseudomonadati</taxon>
        <taxon>Pseudomonadota</taxon>
        <taxon>Alphaproteobacteria</taxon>
        <taxon>Rhodobacterales</taxon>
        <taxon>Roseobacteraceae</taxon>
        <taxon>Roseovarius</taxon>
    </lineage>
</organism>
<evidence type="ECO:0000313" key="4">
    <source>
        <dbReference type="Proteomes" id="UP000564704"/>
    </source>
</evidence>
<dbReference type="Pfam" id="PF02515">
    <property type="entry name" value="CoA_transf_3"/>
    <property type="match status" value="1"/>
</dbReference>
<keyword evidence="4" id="KW-1185">Reference proteome</keyword>
<gene>
    <name evidence="3" type="ORF">FDP25_12850</name>
</gene>
<dbReference type="InterPro" id="IPR050483">
    <property type="entry name" value="CoA-transferase_III_domain"/>
</dbReference>
<sequence>MAASNTAPTPIGSPPTSGVKRWSGTRQHRRRRSEQVMSTGAPLDGLRILDLTHVLAGPYATGQLALMGAEVIRVERPGSVDFVRRHGGDAAMQDAGLGASFLSQNAGKRSTVIDLKSDEGRNLVLRMATQADVFVENFRPGVIDRLGLGYDAIRAVRPDVIYASISGFGPDGPMSDRPAYDHILQGLSGLMAMTGTPESGPMRVGFPIVDYIAGQALVAAILGAVIQRGKDPGQAQRLHVSMLDAVVNLMGPYAINWQATGAMRGLEGNRAFSDSPFSGRFDTSDGQIVVTANTPAQSVRLCAAIGREDLAEEAEPEAVRAALDTVFATKDTAHWDAALARAEVPAGPVLGLDELLSDEPLSALLSWHDLDVPELGRAFRVPGLSFRAPWGPDSLAPAPRFGRDTRDVLAMLGLEDAEIDRLSGAGIVHTETEKEDQL</sequence>
<reference evidence="3 4" key="1">
    <citation type="submission" date="2019-05" db="EMBL/GenBank/DDBJ databases">
        <title>Roseovarius bejariae sp. nov., a moderately halophylic bacterium isolated from a saline soil in Rambla Salada (Murcia).</title>
        <authorList>
            <person name="Castro D.J."/>
            <person name="Gomez-Altuve A."/>
            <person name="Reina J.C."/>
            <person name="Rodriguez M."/>
            <person name="Sampedro I."/>
            <person name="Llamas I."/>
            <person name="Martinez-Checa F."/>
        </authorList>
    </citation>
    <scope>NUCLEOTIDE SEQUENCE [LARGE SCALE GENOMIC DNA]</scope>
    <source>
        <strain evidence="3 4">A21</strain>
    </source>
</reference>
<dbReference type="PANTHER" id="PTHR48207:SF3">
    <property type="entry name" value="SUCCINATE--HYDROXYMETHYLGLUTARATE COA-TRANSFERASE"/>
    <property type="match status" value="1"/>
</dbReference>
<evidence type="ECO:0000256" key="2">
    <source>
        <dbReference type="SAM" id="MobiDB-lite"/>
    </source>
</evidence>
<dbReference type="InterPro" id="IPR044855">
    <property type="entry name" value="CoA-Trfase_III_dom3_sf"/>
</dbReference>
<dbReference type="GO" id="GO:0008410">
    <property type="term" value="F:CoA-transferase activity"/>
    <property type="evidence" value="ECO:0007669"/>
    <property type="project" value="TreeGrafter"/>
</dbReference>
<dbReference type="PANTHER" id="PTHR48207">
    <property type="entry name" value="SUCCINATE--HYDROXYMETHYLGLUTARATE COA-TRANSFERASE"/>
    <property type="match status" value="1"/>
</dbReference>
<feature type="region of interest" description="Disordered" evidence="2">
    <location>
        <begin position="1"/>
        <end position="38"/>
    </location>
</feature>
<comment type="caution">
    <text evidence="3">The sequence shown here is derived from an EMBL/GenBank/DDBJ whole genome shotgun (WGS) entry which is preliminary data.</text>
</comment>
<dbReference type="Proteomes" id="UP000564704">
    <property type="component" value="Unassembled WGS sequence"/>
</dbReference>
<proteinExistence type="predicted"/>
<dbReference type="Gene3D" id="3.40.50.10540">
    <property type="entry name" value="Crotonobetainyl-coa:carnitine coa-transferase, domain 1"/>
    <property type="match status" value="1"/>
</dbReference>
<keyword evidence="1 3" id="KW-0808">Transferase</keyword>
<accession>A0A844D276</accession>
<dbReference type="Gene3D" id="3.30.1540.10">
    <property type="entry name" value="formyl-coa transferase, domain 3"/>
    <property type="match status" value="1"/>
</dbReference>
<dbReference type="EMBL" id="SZWE01000001">
    <property type="protein sequence ID" value="MRU16324.1"/>
    <property type="molecule type" value="Genomic_DNA"/>
</dbReference>
<evidence type="ECO:0000256" key="1">
    <source>
        <dbReference type="ARBA" id="ARBA00022679"/>
    </source>
</evidence>
<dbReference type="OrthoDB" id="7208981at2"/>
<dbReference type="SUPFAM" id="SSF89796">
    <property type="entry name" value="CoA-transferase family III (CaiB/BaiF)"/>
    <property type="match status" value="1"/>
</dbReference>
<dbReference type="AlphaFoldDB" id="A0A844D276"/>
<dbReference type="InterPro" id="IPR023606">
    <property type="entry name" value="CoA-Trfase_III_dom_1_sf"/>
</dbReference>